<feature type="region of interest" description="Disordered" evidence="1">
    <location>
        <begin position="9"/>
        <end position="48"/>
    </location>
</feature>
<dbReference type="EMBL" id="VSSQ01127106">
    <property type="protein sequence ID" value="MPN56592.1"/>
    <property type="molecule type" value="Genomic_DNA"/>
</dbReference>
<name>A0A645J0G9_9ZZZZ</name>
<accession>A0A645J0G9</accession>
<sequence>MQDFIVRLKPRIGGQQDRRKGNTFRLGFKRGDDHPEKGNHRDQRRQDHQAINQPFFTFCHEHSGCLTVL</sequence>
<evidence type="ECO:0000313" key="2">
    <source>
        <dbReference type="EMBL" id="MPN56592.1"/>
    </source>
</evidence>
<feature type="compositionally biased region" description="Basic and acidic residues" evidence="1">
    <location>
        <begin position="29"/>
        <end position="48"/>
    </location>
</feature>
<organism evidence="2">
    <name type="scientific">bioreactor metagenome</name>
    <dbReference type="NCBI Taxonomy" id="1076179"/>
    <lineage>
        <taxon>unclassified sequences</taxon>
        <taxon>metagenomes</taxon>
        <taxon>ecological metagenomes</taxon>
    </lineage>
</organism>
<proteinExistence type="predicted"/>
<dbReference type="AlphaFoldDB" id="A0A645J0G9"/>
<comment type="caution">
    <text evidence="2">The sequence shown here is derived from an EMBL/GenBank/DDBJ whole genome shotgun (WGS) entry which is preliminary data.</text>
</comment>
<gene>
    <name evidence="2" type="ORF">SDC9_204282</name>
</gene>
<evidence type="ECO:0000256" key="1">
    <source>
        <dbReference type="SAM" id="MobiDB-lite"/>
    </source>
</evidence>
<protein>
    <submittedName>
        <fullName evidence="2">Uncharacterized protein</fullName>
    </submittedName>
</protein>
<reference evidence="2" key="1">
    <citation type="submission" date="2019-08" db="EMBL/GenBank/DDBJ databases">
        <authorList>
            <person name="Kucharzyk K."/>
            <person name="Murdoch R.W."/>
            <person name="Higgins S."/>
            <person name="Loffler F."/>
        </authorList>
    </citation>
    <scope>NUCLEOTIDE SEQUENCE</scope>
</reference>